<dbReference type="SUPFAM" id="SSF55729">
    <property type="entry name" value="Acyl-CoA N-acyltransferases (Nat)"/>
    <property type="match status" value="1"/>
</dbReference>
<sequence length="181" mass="21311">MFQLKTEHFLIRDMRPEDEDAFVAISQDEKYQRFYDESDCDPNKYRELTQLFIAQAKELPRTSYQLAIEHQAGGAFIGTVCLRLEGDQQASMGCGLSRHHQGQNLMVEAVQALANFGFQELNVHRIFAETISENKAAIRLCQRLGMRKEAHFHQHRFFKDRWWDTVVYAVLRTEWEQRRNA</sequence>
<dbReference type="Pfam" id="PF13302">
    <property type="entry name" value="Acetyltransf_3"/>
    <property type="match status" value="1"/>
</dbReference>
<reference evidence="2" key="1">
    <citation type="submission" date="2022-07" db="EMBL/GenBank/DDBJ databases">
        <title>Genome sequencing of Photobacterium atrarenae GJH2-4.</title>
        <authorList>
            <person name="Park S.-J."/>
        </authorList>
    </citation>
    <scope>NUCLEOTIDE SEQUENCE</scope>
    <source>
        <strain evidence="2">GJH2-4</strain>
    </source>
</reference>
<name>A0ABY5GKE1_9GAMM</name>
<dbReference type="InterPro" id="IPR000182">
    <property type="entry name" value="GNAT_dom"/>
</dbReference>
<dbReference type="EMBL" id="CP101508">
    <property type="protein sequence ID" value="UTV29022.1"/>
    <property type="molecule type" value="Genomic_DNA"/>
</dbReference>
<evidence type="ECO:0000313" key="2">
    <source>
        <dbReference type="EMBL" id="UTV29022.1"/>
    </source>
</evidence>
<dbReference type="PANTHER" id="PTHR43792">
    <property type="entry name" value="GNAT FAMILY, PUTATIVE (AFU_ORTHOLOGUE AFUA_3G00765)-RELATED-RELATED"/>
    <property type="match status" value="1"/>
</dbReference>
<keyword evidence="3" id="KW-1185">Reference proteome</keyword>
<evidence type="ECO:0000259" key="1">
    <source>
        <dbReference type="PROSITE" id="PS51186"/>
    </source>
</evidence>
<accession>A0ABY5GKE1</accession>
<proteinExistence type="predicted"/>
<gene>
    <name evidence="2" type="ORF">NNL38_07270</name>
</gene>
<dbReference type="Gene3D" id="3.40.630.30">
    <property type="match status" value="1"/>
</dbReference>
<protein>
    <submittedName>
        <fullName evidence="2">GNAT family N-acetyltransferase</fullName>
    </submittedName>
</protein>
<dbReference type="InterPro" id="IPR016181">
    <property type="entry name" value="Acyl_CoA_acyltransferase"/>
</dbReference>
<organism evidence="2 3">
    <name type="scientific">Photobacterium atrarenae</name>
    <dbReference type="NCBI Taxonomy" id="865757"/>
    <lineage>
        <taxon>Bacteria</taxon>
        <taxon>Pseudomonadati</taxon>
        <taxon>Pseudomonadota</taxon>
        <taxon>Gammaproteobacteria</taxon>
        <taxon>Vibrionales</taxon>
        <taxon>Vibrionaceae</taxon>
        <taxon>Photobacterium</taxon>
    </lineage>
</organism>
<feature type="domain" description="N-acetyltransferase" evidence="1">
    <location>
        <begin position="9"/>
        <end position="173"/>
    </location>
</feature>
<dbReference type="RefSeq" id="WP_255390346.1">
    <property type="nucleotide sequence ID" value="NZ_CP101508.1"/>
</dbReference>
<dbReference type="PANTHER" id="PTHR43792:SF1">
    <property type="entry name" value="N-ACETYLTRANSFERASE DOMAIN-CONTAINING PROTEIN"/>
    <property type="match status" value="1"/>
</dbReference>
<evidence type="ECO:0000313" key="3">
    <source>
        <dbReference type="Proteomes" id="UP001057998"/>
    </source>
</evidence>
<dbReference type="Proteomes" id="UP001057998">
    <property type="component" value="Chromosome 1"/>
</dbReference>
<dbReference type="PROSITE" id="PS51186">
    <property type="entry name" value="GNAT"/>
    <property type="match status" value="1"/>
</dbReference>
<dbReference type="InterPro" id="IPR051531">
    <property type="entry name" value="N-acetyltransferase"/>
</dbReference>